<evidence type="ECO:0000313" key="2">
    <source>
        <dbReference type="EMBL" id="NDW20382.1"/>
    </source>
</evidence>
<organism evidence="2 3">
    <name type="scientific">Alteromonas hispanica</name>
    <dbReference type="NCBI Taxonomy" id="315421"/>
    <lineage>
        <taxon>Bacteria</taxon>
        <taxon>Pseudomonadati</taxon>
        <taxon>Pseudomonadota</taxon>
        <taxon>Gammaproteobacteria</taxon>
        <taxon>Alteromonadales</taxon>
        <taxon>Alteromonadaceae</taxon>
        <taxon>Alteromonas/Salinimonas group</taxon>
        <taxon>Alteromonas</taxon>
    </lineage>
</organism>
<evidence type="ECO:0000313" key="3">
    <source>
        <dbReference type="Proteomes" id="UP000478837"/>
    </source>
</evidence>
<gene>
    <name evidence="2" type="ORF">GTW09_02415</name>
</gene>
<evidence type="ECO:0000256" key="1">
    <source>
        <dbReference type="SAM" id="MobiDB-lite"/>
    </source>
</evidence>
<name>A0A6L9MQI0_9ALTE</name>
<dbReference type="AlphaFoldDB" id="A0A6L9MQI0"/>
<sequence>MELINSNFRYLKESYPELYRAGKTCELLIDIDADACSSKLRYFAEVWLLYWAHAQGKILAANGLYSMIQKSIQQGLLNNDDVIEQLHHLRTIGNVGAHISINSITGEIERTFVTKQQLKSCLNVAMNLGETLCKRFCPSHIPNELEKTVNINQLIDAYQVLNENPSSVYTHAKKCLACLHDLPRTNSRLVIDKILLQINEAIFWANKSIRLGEGRGYLLLLEIYSGEAHPKGKNDEEFRKTKRQALELESSGDVRFSLARSYLALGKKSAALDLLLAALNMGHAEAFDNALSLSFELGDKEQFSRLIDLGVKRRNASALAYQVSMDVLNKNITKDTKRNVVFLKATSMPGVEYLDGLLVLFDDCSAIEDEVRAIEKLVKYWNRMPTYMFPASLTALFAEAKGQLGLLCNKVVLEAMCEAKLLNKADAGRLYFVLAMYDIDCAAKNKIRHPDIYFEHLIKLAVEFGCEDAKSHQEEYASFKRSLIGRKNKANRANLKERRKQGQKVRKKRK</sequence>
<dbReference type="InterPro" id="IPR011990">
    <property type="entry name" value="TPR-like_helical_dom_sf"/>
</dbReference>
<dbReference type="SUPFAM" id="SSF81901">
    <property type="entry name" value="HCP-like"/>
    <property type="match status" value="1"/>
</dbReference>
<feature type="region of interest" description="Disordered" evidence="1">
    <location>
        <begin position="490"/>
        <end position="510"/>
    </location>
</feature>
<comment type="caution">
    <text evidence="2">The sequence shown here is derived from an EMBL/GenBank/DDBJ whole genome shotgun (WGS) entry which is preliminary data.</text>
</comment>
<accession>A0A6L9MQI0</accession>
<dbReference type="Gene3D" id="1.25.40.10">
    <property type="entry name" value="Tetratricopeptide repeat domain"/>
    <property type="match status" value="1"/>
</dbReference>
<dbReference type="EMBL" id="JAAAWP010000001">
    <property type="protein sequence ID" value="NDW20382.1"/>
    <property type="molecule type" value="Genomic_DNA"/>
</dbReference>
<keyword evidence="3" id="KW-1185">Reference proteome</keyword>
<feature type="compositionally biased region" description="Basic residues" evidence="1">
    <location>
        <begin position="497"/>
        <end position="510"/>
    </location>
</feature>
<dbReference type="RefSeq" id="WP_163109763.1">
    <property type="nucleotide sequence ID" value="NZ_JAAAWP010000001.1"/>
</dbReference>
<protein>
    <submittedName>
        <fullName evidence="2">DUF4145 domain-containing protein</fullName>
    </submittedName>
</protein>
<proteinExistence type="predicted"/>
<reference evidence="2 3" key="1">
    <citation type="submission" date="2020-01" db="EMBL/GenBank/DDBJ databases">
        <title>Genomes of bacteria type strains.</title>
        <authorList>
            <person name="Chen J."/>
            <person name="Zhu S."/>
            <person name="Yang J."/>
        </authorList>
    </citation>
    <scope>NUCLEOTIDE SEQUENCE [LARGE SCALE GENOMIC DNA]</scope>
    <source>
        <strain evidence="2 3">LMG 22958</strain>
    </source>
</reference>
<dbReference type="Proteomes" id="UP000478837">
    <property type="component" value="Unassembled WGS sequence"/>
</dbReference>